<dbReference type="SMART" id="SM00575">
    <property type="entry name" value="ZnF_PMZ"/>
    <property type="match status" value="1"/>
</dbReference>
<accession>A0A2N9HGM9</accession>
<feature type="compositionally biased region" description="Acidic residues" evidence="6">
    <location>
        <begin position="1541"/>
        <end position="1557"/>
    </location>
</feature>
<feature type="compositionally biased region" description="Low complexity" evidence="6">
    <location>
        <begin position="958"/>
        <end position="975"/>
    </location>
</feature>
<feature type="compositionally biased region" description="Basic residues" evidence="6">
    <location>
        <begin position="665"/>
        <end position="674"/>
    </location>
</feature>
<evidence type="ECO:0000256" key="1">
    <source>
        <dbReference type="ARBA" id="ARBA00022723"/>
    </source>
</evidence>
<feature type="region of interest" description="Disordered" evidence="6">
    <location>
        <begin position="665"/>
        <end position="702"/>
    </location>
</feature>
<feature type="region of interest" description="Disordered" evidence="6">
    <location>
        <begin position="1259"/>
        <end position="1297"/>
    </location>
</feature>
<evidence type="ECO:0000256" key="2">
    <source>
        <dbReference type="ARBA" id="ARBA00022771"/>
    </source>
</evidence>
<evidence type="ECO:0000256" key="4">
    <source>
        <dbReference type="PROSITE-ProRule" id="PRU00325"/>
    </source>
</evidence>
<evidence type="ECO:0000313" key="8">
    <source>
        <dbReference type="EMBL" id="SPD11088.1"/>
    </source>
</evidence>
<reference evidence="8" key="1">
    <citation type="submission" date="2018-02" db="EMBL/GenBank/DDBJ databases">
        <authorList>
            <person name="Cohen D.B."/>
            <person name="Kent A.D."/>
        </authorList>
    </citation>
    <scope>NUCLEOTIDE SEQUENCE</scope>
</reference>
<feature type="compositionally biased region" description="Polar residues" evidence="6">
    <location>
        <begin position="142"/>
        <end position="155"/>
    </location>
</feature>
<feature type="region of interest" description="Disordered" evidence="6">
    <location>
        <begin position="622"/>
        <end position="652"/>
    </location>
</feature>
<feature type="compositionally biased region" description="Basic and acidic residues" evidence="6">
    <location>
        <begin position="737"/>
        <end position="749"/>
    </location>
</feature>
<feature type="region of interest" description="Disordered" evidence="6">
    <location>
        <begin position="142"/>
        <end position="176"/>
    </location>
</feature>
<gene>
    <name evidence="8" type="ORF">FSB_LOCUS38970</name>
</gene>
<feature type="region of interest" description="Disordered" evidence="6">
    <location>
        <begin position="1541"/>
        <end position="1609"/>
    </location>
</feature>
<dbReference type="Pfam" id="PF04434">
    <property type="entry name" value="SWIM"/>
    <property type="match status" value="1"/>
</dbReference>
<feature type="compositionally biased region" description="Basic and acidic residues" evidence="6">
    <location>
        <begin position="829"/>
        <end position="850"/>
    </location>
</feature>
<keyword evidence="1" id="KW-0479">Metal-binding</keyword>
<evidence type="ECO:0000259" key="7">
    <source>
        <dbReference type="PROSITE" id="PS50966"/>
    </source>
</evidence>
<feature type="region of interest" description="Disordered" evidence="6">
    <location>
        <begin position="933"/>
        <end position="980"/>
    </location>
</feature>
<dbReference type="InterPro" id="IPR007321">
    <property type="entry name" value="Transposase_28"/>
</dbReference>
<protein>
    <recommendedName>
        <fullName evidence="7">SWIM-type domain-containing protein</fullName>
    </recommendedName>
</protein>
<feature type="compositionally biased region" description="Basic residues" evidence="6">
    <location>
        <begin position="626"/>
        <end position="636"/>
    </location>
</feature>
<feature type="compositionally biased region" description="Low complexity" evidence="6">
    <location>
        <begin position="1571"/>
        <end position="1580"/>
    </location>
</feature>
<sequence length="1609" mass="180419">MTLDYFTLVLHYNGIMDGHSGWRKYIGGTVLVYDNMEIDLFSVQEIETMCIRLNDDGAGSSGYADNGIEVGNDVSEEEFNDAHVHADVEELWYAHVEEDVVCQALNESDACEHVNDHDNMFPDSDSDDVPFERLYDVTIHNQSSQTHYPSHPSQTHYPSQPSQPHNPNSPYPIISIDPIDDIPIGSDYGATDLDDPVFTVGMYFRDNIELKEAVFAYRGDDGESFQISSFESVHTCSRAFHGRAVSSRWVAKKYIDQFRINLDMNLNELIGKVLKDHEVELSRSKAYRAKQYAKILIEGSYLKQYRRVRDYCKELMRTNSGTTAKVDVHVPGQQFQRLYVCLDGCKKGFMDGCKHIIGLDACHLKGAVAGQLLAVVGSRWKRGHLFANFKKNHKGKKLKDLMWGAARASTLQEFDAVMREIGAVSKPAHDCLRGNLLPQWARHAFPHYPKCDMLLNNLCKTFNSKIVDARTKPVITMLVITMLETIRRYLMTRIQKDKDVMLKYQGLICPRIQEKLKKCKEESKGCRPKWGGGNKYEVTNDGKKYIVDIVRKSCACNKWDLTGIPCKHVVHATSYKGHNAEDYVDDYFKKKTYLRVYSHLIQPCNGLDFWPIAAGDPVLPPIHIRQPGRPKRMHRRKDPDKHQNSHKLKRNQNSLRCGQCHQVGHNKRSCKKKQTMPASVGKTETREKGRKNVASSDKGNGKKKACTDVNFMGFRIPAGVGQDETKAKGKKNMASSDKGEGKKGSRRAAELTTCKKKIRGSEGHRFGAGLGGSDAFVRWLFMPFGLPRGLPEVVRSWDTWGVSGPSSGKQWLARARCWATLRGLHPLDSRKTPVLGEKGRGSDEREEGLLRGRRPSSSTWEKLANIPFSCPPIPWSFCPDGLRNIKSRVRAPVIVLRDPRSRPQLFHRFLRRGLSAALPLGPLPRVFMALGVGDSSESSSSGGGHSLTPMSGSEDPGSQGRSSETAESSSSDSVSQEPRVPVSVRNLNKPFIAEGVPSKLVDKDVVRIRGRYQIPENIVLRLPDDGEWACSSNGEDIALYEDSLTGGLRLPFRPFEREVLHRLGISPSQLNPNGWRILTGLQVLWKMASEGEYDLSVDEFFFLYKLTYMPSTPGVWGFMRHRGSPKLILELPNSNRSWKPKFFFLCGSHFEFTPGEEAGKLYGLRRSWGIPHANAFHRPSLSRRLEQRLSLVTDFQKGRAVELFDLVSPVTLAQWSLGPEPSAEVLKAIQAYNRSMTTRAERKRLREAAQKVDDLPDASALFSKRAKSEKKVPMEKGTSSKKGGRQEKPLPAAKGRAAEKVHVYHEIPSSPIRALKGKEVSADEIQPTIYSSSSRAMDKVKEMYEQVDLEVYDHVEDLDLLRLSIQDSLKVVFLSFCSQMYLPHIFFSSDLLFPVQAAGQVFVLGNRVRMSARESAKLKADLEKANAQSSANQEAMETLNAERGVLKSQMKKLETDLKAKDGRLSALEKERDELVRKTVGLQQQVLNARETAVNEFKASEEFEDDTRRYYVAGFEHFRKRVALAFGDAHDWTTVKIIDDEETTMAEGDSEEEEEGDDVQSKEQVAIPPDVPSVLPSSDQSGGLASGSAGEPAASLDEGATVPSTDKEVP</sequence>
<feature type="coiled-coil region" evidence="5">
    <location>
        <begin position="1408"/>
        <end position="1484"/>
    </location>
</feature>
<keyword evidence="2 4" id="KW-0863">Zinc-finger</keyword>
<dbReference type="PROSITE" id="PS50966">
    <property type="entry name" value="ZF_SWIM"/>
    <property type="match status" value="1"/>
</dbReference>
<dbReference type="PANTHER" id="PTHR31973:SF187">
    <property type="entry name" value="MUTATOR TRANSPOSASE MUDRA PROTEIN"/>
    <property type="match status" value="1"/>
</dbReference>
<feature type="region of interest" description="Disordered" evidence="6">
    <location>
        <begin position="829"/>
        <end position="856"/>
    </location>
</feature>
<evidence type="ECO:0000256" key="6">
    <source>
        <dbReference type="SAM" id="MobiDB-lite"/>
    </source>
</evidence>
<proteinExistence type="predicted"/>
<dbReference type="EMBL" id="OIVN01003420">
    <property type="protein sequence ID" value="SPD11088.1"/>
    <property type="molecule type" value="Genomic_DNA"/>
</dbReference>
<evidence type="ECO:0000256" key="5">
    <source>
        <dbReference type="SAM" id="Coils"/>
    </source>
</evidence>
<feature type="compositionally biased region" description="Low complexity" evidence="6">
    <location>
        <begin position="156"/>
        <end position="176"/>
    </location>
</feature>
<name>A0A2N9HGM9_FAGSY</name>
<keyword evidence="5" id="KW-0175">Coiled coil</keyword>
<feature type="region of interest" description="Disordered" evidence="6">
    <location>
        <begin position="722"/>
        <end position="750"/>
    </location>
</feature>
<organism evidence="8">
    <name type="scientific">Fagus sylvatica</name>
    <name type="common">Beechnut</name>
    <dbReference type="NCBI Taxonomy" id="28930"/>
    <lineage>
        <taxon>Eukaryota</taxon>
        <taxon>Viridiplantae</taxon>
        <taxon>Streptophyta</taxon>
        <taxon>Embryophyta</taxon>
        <taxon>Tracheophyta</taxon>
        <taxon>Spermatophyta</taxon>
        <taxon>Magnoliopsida</taxon>
        <taxon>eudicotyledons</taxon>
        <taxon>Gunneridae</taxon>
        <taxon>Pentapetalae</taxon>
        <taxon>rosids</taxon>
        <taxon>fabids</taxon>
        <taxon>Fagales</taxon>
        <taxon>Fagaceae</taxon>
        <taxon>Fagus</taxon>
    </lineage>
</organism>
<dbReference type="Pfam" id="PF04195">
    <property type="entry name" value="Transposase_28"/>
    <property type="match status" value="1"/>
</dbReference>
<dbReference type="InterPro" id="IPR007527">
    <property type="entry name" value="Znf_SWIM"/>
</dbReference>
<dbReference type="PANTHER" id="PTHR31973">
    <property type="entry name" value="POLYPROTEIN, PUTATIVE-RELATED"/>
    <property type="match status" value="1"/>
</dbReference>
<keyword evidence="3" id="KW-0862">Zinc</keyword>
<dbReference type="InterPro" id="IPR006564">
    <property type="entry name" value="Znf_PMZ"/>
</dbReference>
<feature type="domain" description="SWIM-type" evidence="7">
    <location>
        <begin position="545"/>
        <end position="577"/>
    </location>
</feature>
<evidence type="ECO:0000256" key="3">
    <source>
        <dbReference type="ARBA" id="ARBA00022833"/>
    </source>
</evidence>
<dbReference type="GO" id="GO:0008270">
    <property type="term" value="F:zinc ion binding"/>
    <property type="evidence" value="ECO:0007669"/>
    <property type="project" value="UniProtKB-KW"/>
</dbReference>